<feature type="domain" description="Thiolase N-terminal" evidence="5">
    <location>
        <begin position="6"/>
        <end position="245"/>
    </location>
</feature>
<dbReference type="CDD" id="cd00751">
    <property type="entry name" value="thiolase"/>
    <property type="match status" value="1"/>
</dbReference>
<dbReference type="PANTHER" id="PTHR43853">
    <property type="entry name" value="3-KETOACYL-COA THIOLASE, PEROXISOMAL"/>
    <property type="match status" value="1"/>
</dbReference>
<dbReference type="Gene3D" id="3.40.47.10">
    <property type="match status" value="1"/>
</dbReference>
<dbReference type="PANTHER" id="PTHR43853:SF3">
    <property type="entry name" value="ACETYL-COA C-ACETYLTRANSFERASE YHFS-RELATED"/>
    <property type="match status" value="1"/>
</dbReference>
<evidence type="ECO:0000313" key="7">
    <source>
        <dbReference type="EMBL" id="SNT43072.1"/>
    </source>
</evidence>
<dbReference type="GO" id="GO:0003988">
    <property type="term" value="F:acetyl-CoA C-acyltransferase activity"/>
    <property type="evidence" value="ECO:0007669"/>
    <property type="project" value="TreeGrafter"/>
</dbReference>
<keyword evidence="3 4" id="KW-0012">Acyltransferase</keyword>
<evidence type="ECO:0000256" key="2">
    <source>
        <dbReference type="ARBA" id="ARBA00022679"/>
    </source>
</evidence>
<accession>A0A239MLW6</accession>
<dbReference type="RefSeq" id="WP_089251201.1">
    <property type="nucleotide sequence ID" value="NZ_FZOW01000019.1"/>
</dbReference>
<protein>
    <submittedName>
        <fullName evidence="7">Acetyl-CoA C-acetyltransferase</fullName>
    </submittedName>
</protein>
<dbReference type="InterPro" id="IPR016039">
    <property type="entry name" value="Thiolase-like"/>
</dbReference>
<evidence type="ECO:0000256" key="1">
    <source>
        <dbReference type="ARBA" id="ARBA00010982"/>
    </source>
</evidence>
<dbReference type="InterPro" id="IPR002155">
    <property type="entry name" value="Thiolase"/>
</dbReference>
<evidence type="ECO:0000313" key="8">
    <source>
        <dbReference type="Proteomes" id="UP000198327"/>
    </source>
</evidence>
<dbReference type="Proteomes" id="UP000198327">
    <property type="component" value="Unassembled WGS sequence"/>
</dbReference>
<dbReference type="STRING" id="398843.A3K89_06195"/>
<dbReference type="InterPro" id="IPR020616">
    <property type="entry name" value="Thiolase_N"/>
</dbReference>
<evidence type="ECO:0000256" key="4">
    <source>
        <dbReference type="RuleBase" id="RU003557"/>
    </source>
</evidence>
<dbReference type="GO" id="GO:0010124">
    <property type="term" value="P:phenylacetate catabolic process"/>
    <property type="evidence" value="ECO:0007669"/>
    <property type="project" value="TreeGrafter"/>
</dbReference>
<name>A0A239MLW6_9NOCA</name>
<dbReference type="InterPro" id="IPR050215">
    <property type="entry name" value="Thiolase-like_sf_Thiolase"/>
</dbReference>
<dbReference type="Pfam" id="PF00108">
    <property type="entry name" value="Thiolase_N"/>
    <property type="match status" value="1"/>
</dbReference>
<dbReference type="GO" id="GO:0006635">
    <property type="term" value="P:fatty acid beta-oxidation"/>
    <property type="evidence" value="ECO:0007669"/>
    <property type="project" value="TreeGrafter"/>
</dbReference>
<dbReference type="GO" id="GO:0005737">
    <property type="term" value="C:cytoplasm"/>
    <property type="evidence" value="ECO:0007669"/>
    <property type="project" value="UniProtKB-ARBA"/>
</dbReference>
<dbReference type="Pfam" id="PF02803">
    <property type="entry name" value="Thiolase_C"/>
    <property type="match status" value="1"/>
</dbReference>
<evidence type="ECO:0000256" key="3">
    <source>
        <dbReference type="ARBA" id="ARBA00023315"/>
    </source>
</evidence>
<dbReference type="NCBIfam" id="TIGR01930">
    <property type="entry name" value="AcCoA-C-Actrans"/>
    <property type="match status" value="1"/>
</dbReference>
<reference evidence="8" key="1">
    <citation type="submission" date="2017-06" db="EMBL/GenBank/DDBJ databases">
        <authorList>
            <person name="Varghese N."/>
            <person name="Submissions S."/>
        </authorList>
    </citation>
    <scope>NUCLEOTIDE SEQUENCE [LARGE SCALE GENOMIC DNA]</scope>
    <source>
        <strain evidence="8">JCM 23211</strain>
    </source>
</reference>
<keyword evidence="2 4" id="KW-0808">Transferase</keyword>
<gene>
    <name evidence="7" type="ORF">SAMN05421642_11914</name>
</gene>
<dbReference type="OrthoDB" id="1402717at2"/>
<comment type="similarity">
    <text evidence="1 4">Belongs to the thiolase-like superfamily. Thiolase family.</text>
</comment>
<organism evidence="7 8">
    <name type="scientific">Rhodococcoides kyotonense</name>
    <dbReference type="NCBI Taxonomy" id="398843"/>
    <lineage>
        <taxon>Bacteria</taxon>
        <taxon>Bacillati</taxon>
        <taxon>Actinomycetota</taxon>
        <taxon>Actinomycetes</taxon>
        <taxon>Mycobacteriales</taxon>
        <taxon>Nocardiaceae</taxon>
        <taxon>Rhodococcoides</taxon>
    </lineage>
</organism>
<dbReference type="InterPro" id="IPR020617">
    <property type="entry name" value="Thiolase_C"/>
</dbReference>
<keyword evidence="8" id="KW-1185">Reference proteome</keyword>
<dbReference type="PIRSF" id="PIRSF000429">
    <property type="entry name" value="Ac-CoA_Ac_transf"/>
    <property type="match status" value="1"/>
</dbReference>
<evidence type="ECO:0000259" key="6">
    <source>
        <dbReference type="Pfam" id="PF02803"/>
    </source>
</evidence>
<feature type="domain" description="Thiolase C-terminal" evidence="6">
    <location>
        <begin position="256"/>
        <end position="373"/>
    </location>
</feature>
<dbReference type="EMBL" id="FZOW01000019">
    <property type="protein sequence ID" value="SNT43072.1"/>
    <property type="molecule type" value="Genomic_DNA"/>
</dbReference>
<dbReference type="SUPFAM" id="SSF53901">
    <property type="entry name" value="Thiolase-like"/>
    <property type="match status" value="2"/>
</dbReference>
<proteinExistence type="inferred from homology"/>
<evidence type="ECO:0000259" key="5">
    <source>
        <dbReference type="Pfam" id="PF00108"/>
    </source>
</evidence>
<sequence>MSSMPVLVAPWRTPIGNAGHGFKDLTTTDLAAPVLSAVVASLRESGCSENVDDVVLGNCLGPGGDPARIAALRAGLGVDVPGVTVDRQCGSGLDAVVQAAMRVRSGDDQLILAGGVESASTAPWRFWPPAPEQDPVRYTRAPFAPEGFPDPDMGVAADDLARKLGIDRDRQDAYAARSHMLAAATDFADEVVSVAGIERDERIRPNMTQQRLARLRPTFTADGTATAGNSCGISDGAAVLAVTTEAMAKGIPALRVLGSAVAGSDPALPGLGPVPAIEKALRRTGVGLGDIGIVEITEAFASVVLAVTDTLGIDEDIVCPQGGAIAMGHPWGASGAILLVRLAKQMLKDDGPDVGLAACAIGGGQGVAMIVERAW</sequence>
<dbReference type="AlphaFoldDB" id="A0A239MLW6"/>